<dbReference type="SUPFAM" id="SSF75005">
    <property type="entry name" value="Arabinanase/levansucrase/invertase"/>
    <property type="match status" value="1"/>
</dbReference>
<evidence type="ECO:0000256" key="1">
    <source>
        <dbReference type="ARBA" id="ARBA00004834"/>
    </source>
</evidence>
<evidence type="ECO:0000256" key="4">
    <source>
        <dbReference type="ARBA" id="ARBA00023295"/>
    </source>
</evidence>
<feature type="compositionally biased region" description="Low complexity" evidence="7">
    <location>
        <begin position="108"/>
        <end position="147"/>
    </location>
</feature>
<dbReference type="Pfam" id="PF00404">
    <property type="entry name" value="Dockerin_1"/>
    <property type="match status" value="1"/>
</dbReference>
<feature type="active site" description="Proton donor" evidence="5">
    <location>
        <position position="426"/>
    </location>
</feature>
<dbReference type="GO" id="GO:0000272">
    <property type="term" value="P:polysaccharide catabolic process"/>
    <property type="evidence" value="ECO:0007669"/>
    <property type="project" value="InterPro"/>
</dbReference>
<dbReference type="InterPro" id="IPR032291">
    <property type="entry name" value="Abn2_C"/>
</dbReference>
<keyword evidence="11" id="KW-1185">Reference proteome</keyword>
<dbReference type="InterPro" id="IPR006710">
    <property type="entry name" value="Glyco_hydro_43"/>
</dbReference>
<dbReference type="InterPro" id="IPR050727">
    <property type="entry name" value="GH43_arabinanases"/>
</dbReference>
<evidence type="ECO:0000256" key="6">
    <source>
        <dbReference type="PIRSR" id="PIRSR606710-2"/>
    </source>
</evidence>
<evidence type="ECO:0000313" key="11">
    <source>
        <dbReference type="Proteomes" id="UP000004259"/>
    </source>
</evidence>
<comment type="similarity">
    <text evidence="2">Belongs to the glycosyl hydrolase 43 family.</text>
</comment>
<dbReference type="PROSITE" id="PS00018">
    <property type="entry name" value="EF_HAND_1"/>
    <property type="match status" value="1"/>
</dbReference>
<organism evidence="10 11">
    <name type="scientific">Ruminococcus albus 8</name>
    <dbReference type="NCBI Taxonomy" id="246199"/>
    <lineage>
        <taxon>Bacteria</taxon>
        <taxon>Bacillati</taxon>
        <taxon>Bacillota</taxon>
        <taxon>Clostridia</taxon>
        <taxon>Eubacteriales</taxon>
        <taxon>Oscillospiraceae</taxon>
        <taxon>Ruminococcus</taxon>
    </lineage>
</organism>
<dbReference type="eggNOG" id="COG3507">
    <property type="taxonomic scope" value="Bacteria"/>
</dbReference>
<feature type="region of interest" description="Disordered" evidence="7">
    <location>
        <begin position="92"/>
        <end position="174"/>
    </location>
</feature>
<protein>
    <submittedName>
        <fullName evidence="10">Dockerin type I repeat protein</fullName>
    </submittedName>
</protein>
<dbReference type="CDD" id="cd18832">
    <property type="entry name" value="GH43_GsAbnA-like"/>
    <property type="match status" value="1"/>
</dbReference>
<dbReference type="STRING" id="246199.CUS_4663"/>
<dbReference type="Proteomes" id="UP000004259">
    <property type="component" value="Unassembled WGS sequence"/>
</dbReference>
<dbReference type="InterPro" id="IPR016134">
    <property type="entry name" value="Dockerin_dom"/>
</dbReference>
<evidence type="ECO:0000256" key="7">
    <source>
        <dbReference type="SAM" id="MobiDB-lite"/>
    </source>
</evidence>
<evidence type="ECO:0000259" key="9">
    <source>
        <dbReference type="PROSITE" id="PS51766"/>
    </source>
</evidence>
<dbReference type="InterPro" id="IPR018247">
    <property type="entry name" value="EF_Hand_1_Ca_BS"/>
</dbReference>
<dbReference type="eggNOG" id="COG1196">
    <property type="taxonomic scope" value="Bacteria"/>
</dbReference>
<feature type="chain" id="PRO_5003247193" evidence="8">
    <location>
        <begin position="27"/>
        <end position="660"/>
    </location>
</feature>
<reference evidence="10 11" key="1">
    <citation type="submission" date="2011-02" db="EMBL/GenBank/DDBJ databases">
        <authorList>
            <person name="Nelson K.E."/>
            <person name="Sutton G."/>
            <person name="Torralba M."/>
            <person name="Durkin S."/>
            <person name="Harkins D."/>
            <person name="Montgomery R."/>
            <person name="Ziemer C."/>
            <person name="Klaassens E."/>
            <person name="Ocuiv P."/>
            <person name="Morrison M."/>
        </authorList>
    </citation>
    <scope>NUCLEOTIDE SEQUENCE [LARGE SCALE GENOMIC DNA]</scope>
    <source>
        <strain evidence="10 11">8</strain>
    </source>
</reference>
<gene>
    <name evidence="10" type="ORF">CUS_4663</name>
</gene>
<dbReference type="Gene3D" id="1.10.1330.10">
    <property type="entry name" value="Dockerin domain"/>
    <property type="match status" value="1"/>
</dbReference>
<evidence type="ECO:0000256" key="2">
    <source>
        <dbReference type="ARBA" id="ARBA00009865"/>
    </source>
</evidence>
<dbReference type="EMBL" id="ADKM02000131">
    <property type="protein sequence ID" value="EGC01289.1"/>
    <property type="molecule type" value="Genomic_DNA"/>
</dbReference>
<keyword evidence="4" id="KW-0326">Glycosidase</keyword>
<feature type="compositionally biased region" description="Low complexity" evidence="7">
    <location>
        <begin position="155"/>
        <end position="167"/>
    </location>
</feature>
<evidence type="ECO:0000256" key="3">
    <source>
        <dbReference type="ARBA" id="ARBA00022801"/>
    </source>
</evidence>
<proteinExistence type="inferred from homology"/>
<dbReference type="CDD" id="cd14256">
    <property type="entry name" value="Dockerin_I"/>
    <property type="match status" value="1"/>
</dbReference>
<dbReference type="RefSeq" id="WP_002853149.1">
    <property type="nucleotide sequence ID" value="NZ_ADKM02000131.1"/>
</dbReference>
<dbReference type="GO" id="GO:0004553">
    <property type="term" value="F:hydrolase activity, hydrolyzing O-glycosyl compounds"/>
    <property type="evidence" value="ECO:0007669"/>
    <property type="project" value="InterPro"/>
</dbReference>
<feature type="signal peptide" evidence="8">
    <location>
        <begin position="1"/>
        <end position="26"/>
    </location>
</feature>
<dbReference type="PROSITE" id="PS51766">
    <property type="entry name" value="DOCKERIN"/>
    <property type="match status" value="1"/>
</dbReference>
<dbReference type="AlphaFoldDB" id="E9SHG0"/>
<comment type="pathway">
    <text evidence="1">Glycan metabolism; L-arabinan degradation.</text>
</comment>
<keyword evidence="3" id="KW-0378">Hydrolase</keyword>
<keyword evidence="8" id="KW-0732">Signal</keyword>
<dbReference type="InterPro" id="IPR002105">
    <property type="entry name" value="Dockerin_1_rpt"/>
</dbReference>
<dbReference type="PANTHER" id="PTHR43301">
    <property type="entry name" value="ARABINAN ENDO-1,5-ALPHA-L-ARABINOSIDASE"/>
    <property type="match status" value="1"/>
</dbReference>
<evidence type="ECO:0000256" key="5">
    <source>
        <dbReference type="PIRSR" id="PIRSR606710-1"/>
    </source>
</evidence>
<feature type="active site" description="Proton acceptor" evidence="5">
    <location>
        <position position="197"/>
    </location>
</feature>
<accession>E9SHG0</accession>
<dbReference type="Pfam" id="PF04616">
    <property type="entry name" value="Glyco_hydro_43"/>
    <property type="match status" value="1"/>
</dbReference>
<dbReference type="Gene3D" id="2.115.10.20">
    <property type="entry name" value="Glycosyl hydrolase domain, family 43"/>
    <property type="match status" value="1"/>
</dbReference>
<dbReference type="InterPro" id="IPR023296">
    <property type="entry name" value="Glyco_hydro_beta-prop_sf"/>
</dbReference>
<name>E9SHG0_RUMAL</name>
<sequence>MKSRKFAASLAAVMALTAVPYGSALADRKLGDVSGDDIINVKDISLCAAYVKNVRALDEDSLSAADINGDGKVNITDVSLLAAHVKGVKPIKNKRDDSSCTGSENDVPTSSSPSSYTGSENDVPTSSSPSSYTGSENDVPTSSSPSDSDSKSSDDTSSQTDDSSQPDEPYVEPDYDFEMNYAGIKKRNIPACAAVHDPSVLKVGDTYYIYGSHMSAAKCDDLMSWQYMANGYSADNNVYGQIYDVYDEAFKYAGSPTSIVKTDDADNGGTEHVWAPDVIYNKKMGKYVMYYCTTSNWCTSNLCYATSDSPEGPFEWQGAFIYSGFYGSTVKYTDVLDYVDLDYASSHYWSGKSYASRQYPNAIDPTVFYDAEGKMWLTYGSWSGGIFLLEIDEATGLPIHPKANEANGVDPYFGKRIAGGGGKSGEAPYILYDEDSGYYYLFISYGALSREGGYQIRVFRSDKPDGDYVDMNGSELPSGVDPAGYGLKLSGNYMLPSLNRAYMATGHNSAFVDDDGKKYIVYHTRFDNNTEGHAPRTHQYLLNAEGWICMLPYQTRGETVSECGYSMAEVEGRYYMTDQGTDISADIAQPVILYLNRDGKAKTANDEGTWTMEEDSYRMTVTIGGKTYSGVFCKMLDEAQTEVMTFSAVGSNESIWGVKY</sequence>
<feature type="site" description="Important for catalytic activity, responsible for pKa modulation of the active site Glu and correct orientation of both the proton donor and substrate" evidence="6">
    <location>
        <position position="364"/>
    </location>
</feature>
<dbReference type="PANTHER" id="PTHR43301:SF3">
    <property type="entry name" value="ARABINAN ENDO-1,5-ALPHA-L-ARABINOSIDASE A-RELATED"/>
    <property type="match status" value="1"/>
</dbReference>
<evidence type="ECO:0000256" key="8">
    <source>
        <dbReference type="SAM" id="SignalP"/>
    </source>
</evidence>
<dbReference type="SUPFAM" id="SSF63446">
    <property type="entry name" value="Type I dockerin domain"/>
    <property type="match status" value="1"/>
</dbReference>
<feature type="domain" description="Dockerin" evidence="9">
    <location>
        <begin position="26"/>
        <end position="91"/>
    </location>
</feature>
<evidence type="ECO:0000313" key="10">
    <source>
        <dbReference type="EMBL" id="EGC01289.1"/>
    </source>
</evidence>
<dbReference type="Pfam" id="PF16369">
    <property type="entry name" value="GH43_C"/>
    <property type="match status" value="1"/>
</dbReference>
<dbReference type="Gene3D" id="2.40.128.10">
    <property type="match status" value="1"/>
</dbReference>
<dbReference type="InterPro" id="IPR036439">
    <property type="entry name" value="Dockerin_dom_sf"/>
</dbReference>
<comment type="caution">
    <text evidence="10">The sequence shown here is derived from an EMBL/GenBank/DDBJ whole genome shotgun (WGS) entry which is preliminary data.</text>
</comment>